<protein>
    <recommendedName>
        <fullName evidence="7">Zn(2)-C6 fungal-type domain-containing protein</fullName>
    </recommendedName>
</protein>
<keyword evidence="4" id="KW-0804">Transcription</keyword>
<organism evidence="8 9">
    <name type="scientific">Laetiporus sulphureus 93-53</name>
    <dbReference type="NCBI Taxonomy" id="1314785"/>
    <lineage>
        <taxon>Eukaryota</taxon>
        <taxon>Fungi</taxon>
        <taxon>Dikarya</taxon>
        <taxon>Basidiomycota</taxon>
        <taxon>Agaricomycotina</taxon>
        <taxon>Agaricomycetes</taxon>
        <taxon>Polyporales</taxon>
        <taxon>Laetiporus</taxon>
    </lineage>
</organism>
<dbReference type="GO" id="GO:0006351">
    <property type="term" value="P:DNA-templated transcription"/>
    <property type="evidence" value="ECO:0007669"/>
    <property type="project" value="InterPro"/>
</dbReference>
<evidence type="ECO:0000256" key="1">
    <source>
        <dbReference type="ARBA" id="ARBA00004123"/>
    </source>
</evidence>
<evidence type="ECO:0000313" key="9">
    <source>
        <dbReference type="Proteomes" id="UP000076871"/>
    </source>
</evidence>
<dbReference type="GO" id="GO:0000981">
    <property type="term" value="F:DNA-binding transcription factor activity, RNA polymerase II-specific"/>
    <property type="evidence" value="ECO:0007669"/>
    <property type="project" value="InterPro"/>
</dbReference>
<accession>A0A165GAD9</accession>
<keyword evidence="3" id="KW-0805">Transcription regulation</keyword>
<dbReference type="Proteomes" id="UP000076871">
    <property type="component" value="Unassembled WGS sequence"/>
</dbReference>
<evidence type="ECO:0000256" key="6">
    <source>
        <dbReference type="SAM" id="MobiDB-lite"/>
    </source>
</evidence>
<dbReference type="CDD" id="cd12148">
    <property type="entry name" value="fungal_TF_MHR"/>
    <property type="match status" value="1"/>
</dbReference>
<evidence type="ECO:0000256" key="5">
    <source>
        <dbReference type="ARBA" id="ARBA00023242"/>
    </source>
</evidence>
<dbReference type="STRING" id="1314785.A0A165GAD9"/>
<dbReference type="OrthoDB" id="2123952at2759"/>
<evidence type="ECO:0000256" key="3">
    <source>
        <dbReference type="ARBA" id="ARBA00023015"/>
    </source>
</evidence>
<dbReference type="InterPro" id="IPR050815">
    <property type="entry name" value="TF_fung"/>
</dbReference>
<dbReference type="InterPro" id="IPR036864">
    <property type="entry name" value="Zn2-C6_fun-type_DNA-bd_sf"/>
</dbReference>
<feature type="region of interest" description="Disordered" evidence="6">
    <location>
        <begin position="122"/>
        <end position="159"/>
    </location>
</feature>
<reference evidence="8 9" key="1">
    <citation type="journal article" date="2016" name="Mol. Biol. Evol.">
        <title>Comparative Genomics of Early-Diverging Mushroom-Forming Fungi Provides Insights into the Origins of Lignocellulose Decay Capabilities.</title>
        <authorList>
            <person name="Nagy L.G."/>
            <person name="Riley R."/>
            <person name="Tritt A."/>
            <person name="Adam C."/>
            <person name="Daum C."/>
            <person name="Floudas D."/>
            <person name="Sun H."/>
            <person name="Yadav J.S."/>
            <person name="Pangilinan J."/>
            <person name="Larsson K.H."/>
            <person name="Matsuura K."/>
            <person name="Barry K."/>
            <person name="Labutti K."/>
            <person name="Kuo R."/>
            <person name="Ohm R.A."/>
            <person name="Bhattacharya S.S."/>
            <person name="Shirouzu T."/>
            <person name="Yoshinaga Y."/>
            <person name="Martin F.M."/>
            <person name="Grigoriev I.V."/>
            <person name="Hibbett D.S."/>
        </authorList>
    </citation>
    <scope>NUCLEOTIDE SEQUENCE [LARGE SCALE GENOMIC DNA]</scope>
    <source>
        <strain evidence="8 9">93-53</strain>
    </source>
</reference>
<dbReference type="Pfam" id="PF00172">
    <property type="entry name" value="Zn_clus"/>
    <property type="match status" value="1"/>
</dbReference>
<feature type="compositionally biased region" description="Polar residues" evidence="6">
    <location>
        <begin position="602"/>
        <end position="620"/>
    </location>
</feature>
<dbReference type="GeneID" id="63820960"/>
<dbReference type="InParanoid" id="A0A165GAD9"/>
<proteinExistence type="predicted"/>
<keyword evidence="5" id="KW-0539">Nucleus</keyword>
<dbReference type="AlphaFoldDB" id="A0A165GAD9"/>
<dbReference type="PANTHER" id="PTHR47338:SF5">
    <property type="entry name" value="ZN(II)2CYS6 TRANSCRIPTION FACTOR (EUROFUNG)"/>
    <property type="match status" value="1"/>
</dbReference>
<dbReference type="CDD" id="cd00067">
    <property type="entry name" value="GAL4"/>
    <property type="match status" value="1"/>
</dbReference>
<dbReference type="SMART" id="SM00066">
    <property type="entry name" value="GAL4"/>
    <property type="match status" value="1"/>
</dbReference>
<keyword evidence="2" id="KW-0479">Metal-binding</keyword>
<dbReference type="InterPro" id="IPR001138">
    <property type="entry name" value="Zn2Cys6_DnaBD"/>
</dbReference>
<gene>
    <name evidence="8" type="ORF">LAESUDRAFT_645649</name>
</gene>
<feature type="domain" description="Zn(2)-C6 fungal-type" evidence="7">
    <location>
        <begin position="37"/>
        <end position="66"/>
    </location>
</feature>
<comment type="subcellular location">
    <subcellularLocation>
        <location evidence="1">Nucleus</location>
    </subcellularLocation>
</comment>
<dbReference type="PANTHER" id="PTHR47338">
    <property type="entry name" value="ZN(II)2CYS6 TRANSCRIPTION FACTOR (EUROFUNG)-RELATED"/>
    <property type="match status" value="1"/>
</dbReference>
<dbReference type="Gene3D" id="4.10.240.10">
    <property type="entry name" value="Zn(2)-C6 fungal-type DNA-binding domain"/>
    <property type="match status" value="1"/>
</dbReference>
<name>A0A165GAD9_9APHY</name>
<feature type="compositionally biased region" description="Polar residues" evidence="6">
    <location>
        <begin position="146"/>
        <end position="159"/>
    </location>
</feature>
<dbReference type="SUPFAM" id="SSF57701">
    <property type="entry name" value="Zn2/Cys6 DNA-binding domain"/>
    <property type="match status" value="1"/>
</dbReference>
<dbReference type="GO" id="GO:0008270">
    <property type="term" value="F:zinc ion binding"/>
    <property type="evidence" value="ECO:0007669"/>
    <property type="project" value="InterPro"/>
</dbReference>
<evidence type="ECO:0000313" key="8">
    <source>
        <dbReference type="EMBL" id="KZT10066.1"/>
    </source>
</evidence>
<dbReference type="RefSeq" id="XP_040767806.1">
    <property type="nucleotide sequence ID" value="XM_040903930.1"/>
</dbReference>
<evidence type="ECO:0000256" key="2">
    <source>
        <dbReference type="ARBA" id="ARBA00022723"/>
    </source>
</evidence>
<feature type="region of interest" description="Disordered" evidence="6">
    <location>
        <begin position="554"/>
        <end position="623"/>
    </location>
</feature>
<dbReference type="PROSITE" id="PS50048">
    <property type="entry name" value="ZN2_CY6_FUNGAL_2"/>
    <property type="match status" value="1"/>
</dbReference>
<feature type="compositionally biased region" description="Low complexity" evidence="6">
    <location>
        <begin position="131"/>
        <end position="145"/>
    </location>
</feature>
<feature type="region of interest" description="Disordered" evidence="6">
    <location>
        <begin position="1"/>
        <end position="25"/>
    </location>
</feature>
<evidence type="ECO:0000256" key="4">
    <source>
        <dbReference type="ARBA" id="ARBA00023163"/>
    </source>
</evidence>
<dbReference type="GO" id="GO:0005634">
    <property type="term" value="C:nucleus"/>
    <property type="evidence" value="ECO:0007669"/>
    <property type="project" value="UniProtKB-SubCell"/>
</dbReference>
<keyword evidence="9" id="KW-1185">Reference proteome</keyword>
<dbReference type="InterPro" id="IPR007219">
    <property type="entry name" value="XnlR_reg_dom"/>
</dbReference>
<dbReference type="GO" id="GO:0003677">
    <property type="term" value="F:DNA binding"/>
    <property type="evidence" value="ECO:0007669"/>
    <property type="project" value="InterPro"/>
</dbReference>
<dbReference type="PROSITE" id="PS00463">
    <property type="entry name" value="ZN2_CY6_FUNGAL_1"/>
    <property type="match status" value="1"/>
</dbReference>
<dbReference type="Pfam" id="PF04082">
    <property type="entry name" value="Fungal_trans"/>
    <property type="match status" value="1"/>
</dbReference>
<evidence type="ECO:0000259" key="7">
    <source>
        <dbReference type="PROSITE" id="PS50048"/>
    </source>
</evidence>
<dbReference type="EMBL" id="KV427610">
    <property type="protein sequence ID" value="KZT10066.1"/>
    <property type="molecule type" value="Genomic_DNA"/>
</dbReference>
<sequence length="715" mass="78321">MPSTHPLIASDDASRPNNLSPTLSFVKGGKRKRLSKACDACHKSKRRCDGTAPCSNCYFASKTCTYTDSSGRPVPAPRSAHTERQVVAGSDIPTLRQTFEPAHSPTAMPVPPQLPPAERIAAVKKSRAAGSSTTSPTSTSASSPTLEQVTPPRSQLLSEPDTTNELVNLFFGHCNPHRMILHKPSFSSALSHYALPEYLVLAVCAVAAPLHKSVSARAAHARIAGVPFYNEAVALMFDNAGRLLSEPTVATAQALCLMEMHEVAASHSWTKHYKYFDLALRLLEESLEVHKPDDEVQHTPSSPSVDLYIERECARRCFWLIQVMGWINGIYTYRPMRPRSVQLMESIRLPVDETTFELAAHWSAATKEFLHAPAPRTRYASQFGHVCRILSIYANVQAVVAMSESEQRATALRESTRTLNAWIQSLPAHLRFSEENVEKQEEMFGMSSNTGAWCFFFMHALYPCCYLAVLEGEGRLGEPIPWVRDRLGTIFKATGTRAKNTILSACVLWSYSKYHPDDEQLHRWDRDFERVWGFSVTVVANQWRQAQTLERAQAAASKASANPSQRDAVPPASTDYNGSQPGGTIETQAHGDTGAERRADGASTQTSNARASTGASNQRNAFPADAEQIVQAPLLRSGTNLPSLKASGLLDSWKPPSEAFASALSLSGQAPPARENDRNAVAVSTLLNPEAQPVRTNAVAASMMPVGLDWLENEV</sequence>